<evidence type="ECO:0000313" key="3">
    <source>
        <dbReference type="Proteomes" id="UP000004947"/>
    </source>
</evidence>
<dbReference type="STRING" id="313628.LNTAR_10221"/>
<dbReference type="RefSeq" id="WP_007277728.1">
    <property type="nucleotide sequence ID" value="NZ_ABCK01000005.1"/>
</dbReference>
<keyword evidence="1" id="KW-1133">Transmembrane helix</keyword>
<feature type="transmembrane region" description="Helical" evidence="1">
    <location>
        <begin position="179"/>
        <end position="198"/>
    </location>
</feature>
<gene>
    <name evidence="2" type="ORF">LNTAR_10221</name>
</gene>
<sequence length="215" mass="25304">MDRAIEKCRSDWEEVCADYEIEENLRIRLHRCFSWAARIEPHQGNDSLDEAFLSAWLAFNSLFARIDANTNQFLPEKESMTEFLQQVLRIDRQNKIKQFLGESKWQMEQLLQCKFLQQSFWRDLGEDQSSSTFKDSFSFFRRKGEDVVLKQVLLRIYLMRNQLVHGGATYGSKMNRHTLMLCLFVLQPFLNCIIDILVHEGSDVNLGSLPYPPVR</sequence>
<keyword evidence="1" id="KW-0472">Membrane</keyword>
<evidence type="ECO:0000256" key="1">
    <source>
        <dbReference type="SAM" id="Phobius"/>
    </source>
</evidence>
<accession>A6DIJ7</accession>
<keyword evidence="1" id="KW-0812">Transmembrane</keyword>
<proteinExistence type="predicted"/>
<protein>
    <submittedName>
        <fullName evidence="2">Uncharacterized protein</fullName>
    </submittedName>
</protein>
<dbReference type="eggNOG" id="ENOG502Z83Q">
    <property type="taxonomic scope" value="Bacteria"/>
</dbReference>
<name>A6DIJ7_9BACT</name>
<reference evidence="2 3" key="1">
    <citation type="journal article" date="2010" name="J. Bacteriol.">
        <title>Genome sequence of Lentisphaera araneosa HTCC2155T, the type species of the order Lentisphaerales in the phylum Lentisphaerae.</title>
        <authorList>
            <person name="Thrash J.C."/>
            <person name="Cho J.C."/>
            <person name="Vergin K.L."/>
            <person name="Morris R.M."/>
            <person name="Giovannoni S.J."/>
        </authorList>
    </citation>
    <scope>NUCLEOTIDE SEQUENCE [LARGE SCALE GENOMIC DNA]</scope>
    <source>
        <strain evidence="2 3">HTCC2155</strain>
    </source>
</reference>
<keyword evidence="3" id="KW-1185">Reference proteome</keyword>
<organism evidence="2 3">
    <name type="scientific">Lentisphaera araneosa HTCC2155</name>
    <dbReference type="NCBI Taxonomy" id="313628"/>
    <lineage>
        <taxon>Bacteria</taxon>
        <taxon>Pseudomonadati</taxon>
        <taxon>Lentisphaerota</taxon>
        <taxon>Lentisphaeria</taxon>
        <taxon>Lentisphaerales</taxon>
        <taxon>Lentisphaeraceae</taxon>
        <taxon>Lentisphaera</taxon>
    </lineage>
</organism>
<dbReference type="AlphaFoldDB" id="A6DIJ7"/>
<evidence type="ECO:0000313" key="2">
    <source>
        <dbReference type="EMBL" id="EDM28283.1"/>
    </source>
</evidence>
<dbReference type="OrthoDB" id="1425096at2"/>
<comment type="caution">
    <text evidence="2">The sequence shown here is derived from an EMBL/GenBank/DDBJ whole genome shotgun (WGS) entry which is preliminary data.</text>
</comment>
<dbReference type="EMBL" id="ABCK01000005">
    <property type="protein sequence ID" value="EDM28283.1"/>
    <property type="molecule type" value="Genomic_DNA"/>
</dbReference>
<dbReference type="Proteomes" id="UP000004947">
    <property type="component" value="Unassembled WGS sequence"/>
</dbReference>